<dbReference type="AlphaFoldDB" id="A0A3N1CMU6"/>
<dbReference type="SUPFAM" id="SSF47413">
    <property type="entry name" value="lambda repressor-like DNA-binding domains"/>
    <property type="match status" value="1"/>
</dbReference>
<keyword evidence="4" id="KW-1185">Reference proteome</keyword>
<keyword evidence="1 3" id="KW-0238">DNA-binding</keyword>
<reference evidence="3 4" key="1">
    <citation type="submission" date="2018-11" db="EMBL/GenBank/DDBJ databases">
        <title>Sequencing the genomes of 1000 actinobacteria strains.</title>
        <authorList>
            <person name="Klenk H.-P."/>
        </authorList>
    </citation>
    <scope>NUCLEOTIDE SEQUENCE [LARGE SCALE GENOMIC DNA]</scope>
    <source>
        <strain evidence="3 4">DSM 44254</strain>
    </source>
</reference>
<gene>
    <name evidence="3" type="ORF">EDD29_0111</name>
</gene>
<dbReference type="Gene3D" id="1.10.260.40">
    <property type="entry name" value="lambda repressor-like DNA-binding domains"/>
    <property type="match status" value="1"/>
</dbReference>
<dbReference type="SMART" id="SM00530">
    <property type="entry name" value="HTH_XRE"/>
    <property type="match status" value="1"/>
</dbReference>
<dbReference type="PANTHER" id="PTHR46797">
    <property type="entry name" value="HTH-TYPE TRANSCRIPTIONAL REGULATOR"/>
    <property type="match status" value="1"/>
</dbReference>
<dbReference type="InterPro" id="IPR050807">
    <property type="entry name" value="TransReg_Diox_bact_type"/>
</dbReference>
<dbReference type="CDD" id="cd00093">
    <property type="entry name" value="HTH_XRE"/>
    <property type="match status" value="1"/>
</dbReference>
<evidence type="ECO:0000313" key="3">
    <source>
        <dbReference type="EMBL" id="ROO82630.1"/>
    </source>
</evidence>
<dbReference type="Pfam" id="PF01381">
    <property type="entry name" value="HTH_3"/>
    <property type="match status" value="1"/>
</dbReference>
<dbReference type="GO" id="GO:0005829">
    <property type="term" value="C:cytosol"/>
    <property type="evidence" value="ECO:0007669"/>
    <property type="project" value="TreeGrafter"/>
</dbReference>
<dbReference type="PANTHER" id="PTHR46797:SF1">
    <property type="entry name" value="METHYLPHOSPHONATE SYNTHASE"/>
    <property type="match status" value="1"/>
</dbReference>
<name>A0A3N1CMU6_9ACTN</name>
<feature type="domain" description="HTH cro/C1-type" evidence="2">
    <location>
        <begin position="12"/>
        <end position="66"/>
    </location>
</feature>
<organism evidence="3 4">
    <name type="scientific">Actinocorallia herbida</name>
    <dbReference type="NCBI Taxonomy" id="58109"/>
    <lineage>
        <taxon>Bacteria</taxon>
        <taxon>Bacillati</taxon>
        <taxon>Actinomycetota</taxon>
        <taxon>Actinomycetes</taxon>
        <taxon>Streptosporangiales</taxon>
        <taxon>Thermomonosporaceae</taxon>
        <taxon>Actinocorallia</taxon>
    </lineage>
</organism>
<dbReference type="GO" id="GO:0003677">
    <property type="term" value="F:DNA binding"/>
    <property type="evidence" value="ECO:0007669"/>
    <property type="project" value="UniProtKB-KW"/>
</dbReference>
<dbReference type="InterPro" id="IPR010982">
    <property type="entry name" value="Lambda_DNA-bd_dom_sf"/>
</dbReference>
<dbReference type="EMBL" id="RJKE01000001">
    <property type="protein sequence ID" value="ROO82630.1"/>
    <property type="molecule type" value="Genomic_DNA"/>
</dbReference>
<evidence type="ECO:0000259" key="2">
    <source>
        <dbReference type="PROSITE" id="PS50943"/>
    </source>
</evidence>
<accession>A0A3N1CMU6</accession>
<evidence type="ECO:0000313" key="4">
    <source>
        <dbReference type="Proteomes" id="UP000272400"/>
    </source>
</evidence>
<dbReference type="PROSITE" id="PS50943">
    <property type="entry name" value="HTH_CROC1"/>
    <property type="match status" value="1"/>
</dbReference>
<dbReference type="Proteomes" id="UP000272400">
    <property type="component" value="Unassembled WGS sequence"/>
</dbReference>
<comment type="caution">
    <text evidence="3">The sequence shown here is derived from an EMBL/GenBank/DDBJ whole genome shotgun (WGS) entry which is preliminary data.</text>
</comment>
<proteinExistence type="predicted"/>
<dbReference type="InterPro" id="IPR001387">
    <property type="entry name" value="Cro/C1-type_HTH"/>
</dbReference>
<protein>
    <submittedName>
        <fullName evidence="3">DNA-binding XRE family transcriptional regulator</fullName>
    </submittedName>
</protein>
<sequence length="95" mass="10023">MSEVLASIGAAIRTHRKNRKLTQDGLAAAAGLSRQSVSNIEVGRQDLSLTTFLAIADALDLAPSLLLPHRITAVVSSAELDERVHRAIDVLTGAP</sequence>
<dbReference type="RefSeq" id="WP_170201236.1">
    <property type="nucleotide sequence ID" value="NZ_RJKE01000001.1"/>
</dbReference>
<evidence type="ECO:0000256" key="1">
    <source>
        <dbReference type="ARBA" id="ARBA00023125"/>
    </source>
</evidence>
<dbReference type="GO" id="GO:0003700">
    <property type="term" value="F:DNA-binding transcription factor activity"/>
    <property type="evidence" value="ECO:0007669"/>
    <property type="project" value="TreeGrafter"/>
</dbReference>